<dbReference type="NCBIfam" id="NF008425">
    <property type="entry name" value="PRK11259.1"/>
    <property type="match status" value="1"/>
</dbReference>
<evidence type="ECO:0000259" key="5">
    <source>
        <dbReference type="Pfam" id="PF01266"/>
    </source>
</evidence>
<feature type="domain" description="FAD dependent oxidoreductase" evidence="5">
    <location>
        <begin position="4"/>
        <end position="356"/>
    </location>
</feature>
<dbReference type="InterPro" id="IPR006076">
    <property type="entry name" value="FAD-dep_OxRdtase"/>
</dbReference>
<dbReference type="PANTHER" id="PTHR10961:SF7">
    <property type="entry name" value="FAD DEPENDENT OXIDOREDUCTASE DOMAIN-CONTAINING PROTEIN"/>
    <property type="match status" value="1"/>
</dbReference>
<dbReference type="SUPFAM" id="SSF54373">
    <property type="entry name" value="FAD-linked reductases, C-terminal domain"/>
    <property type="match status" value="1"/>
</dbReference>
<organism evidence="6 7">
    <name type="scientific">Cytobacillus oceanisediminis</name>
    <dbReference type="NCBI Taxonomy" id="665099"/>
    <lineage>
        <taxon>Bacteria</taxon>
        <taxon>Bacillati</taxon>
        <taxon>Bacillota</taxon>
        <taxon>Bacilli</taxon>
        <taxon>Bacillales</taxon>
        <taxon>Bacillaceae</taxon>
        <taxon>Cytobacillus</taxon>
    </lineage>
</organism>
<dbReference type="AlphaFoldDB" id="A0A2V3A800"/>
<dbReference type="Gene3D" id="3.30.9.10">
    <property type="entry name" value="D-Amino Acid Oxidase, subunit A, domain 2"/>
    <property type="match status" value="1"/>
</dbReference>
<name>A0A2V3A800_9BACI</name>
<dbReference type="Pfam" id="PF01266">
    <property type="entry name" value="DAO"/>
    <property type="match status" value="1"/>
</dbReference>
<proteinExistence type="predicted"/>
<evidence type="ECO:0000256" key="3">
    <source>
        <dbReference type="ARBA" id="ARBA00022827"/>
    </source>
</evidence>
<evidence type="ECO:0000313" key="6">
    <source>
        <dbReference type="EMBL" id="PWW32210.1"/>
    </source>
</evidence>
<protein>
    <submittedName>
        <fullName evidence="6">Monomeric sarcosine oxidase</fullName>
    </submittedName>
</protein>
<dbReference type="OrthoDB" id="9794226at2"/>
<dbReference type="GO" id="GO:0050660">
    <property type="term" value="F:flavin adenine dinucleotide binding"/>
    <property type="evidence" value="ECO:0007669"/>
    <property type="project" value="InterPro"/>
</dbReference>
<keyword evidence="3" id="KW-0274">FAD</keyword>
<keyword evidence="2" id="KW-0285">Flavoprotein</keyword>
<evidence type="ECO:0000313" key="7">
    <source>
        <dbReference type="Proteomes" id="UP000247150"/>
    </source>
</evidence>
<evidence type="ECO:0000256" key="1">
    <source>
        <dbReference type="ARBA" id="ARBA00001974"/>
    </source>
</evidence>
<dbReference type="Gene3D" id="3.50.50.60">
    <property type="entry name" value="FAD/NAD(P)-binding domain"/>
    <property type="match status" value="1"/>
</dbReference>
<dbReference type="InterPro" id="IPR045170">
    <property type="entry name" value="MTOX"/>
</dbReference>
<dbReference type="SUPFAM" id="SSF51905">
    <property type="entry name" value="FAD/NAD(P)-binding domain"/>
    <property type="match status" value="1"/>
</dbReference>
<evidence type="ECO:0000256" key="4">
    <source>
        <dbReference type="ARBA" id="ARBA00023002"/>
    </source>
</evidence>
<accession>A0A2V3A800</accession>
<reference evidence="6 7" key="1">
    <citation type="submission" date="2018-05" db="EMBL/GenBank/DDBJ databases">
        <title>Freshwater and sediment microbial communities from various areas in North America, analyzing microbe dynamics in response to fracking.</title>
        <authorList>
            <person name="Lamendella R."/>
        </authorList>
    </citation>
    <scope>NUCLEOTIDE SEQUENCE [LARGE SCALE GENOMIC DNA]</scope>
    <source>
        <strain evidence="6 7">15_TX</strain>
    </source>
</reference>
<dbReference type="PANTHER" id="PTHR10961">
    <property type="entry name" value="PEROXISOMAL SARCOSINE OXIDASE"/>
    <property type="match status" value="1"/>
</dbReference>
<comment type="caution">
    <text evidence="6">The sequence shown here is derived from an EMBL/GenBank/DDBJ whole genome shotgun (WGS) entry which is preliminary data.</text>
</comment>
<evidence type="ECO:0000256" key="2">
    <source>
        <dbReference type="ARBA" id="ARBA00022630"/>
    </source>
</evidence>
<gene>
    <name evidence="6" type="ORF">DFO73_101473</name>
</gene>
<keyword evidence="4" id="KW-0560">Oxidoreductase</keyword>
<sequence>MDADIGIIGLGTMGSMAAWQLAKSGASVIGFEQFGIGHDRSAAGGESRIFRTAYKEGSNYVPLLKDAYKLWRELEEESGNSLLTLTNGLIIGNPDTAEMKNVFKSIQDYDLDHEILSREEALIRYPQHGLQPDEQIIIDKLSGYLRPQLSIVSAVQRARELGAEIHSHTAVDHLKSEKDGVSLYVGDRVFKVGKVLITAGPWAVNFMREFAEFMDVRRLVNAWFLPRKSEKFNEKNFPVFTRESEGFYYYGFPAVDGNMVKIGMFTTEKSRISSPDSLEREIRMEELAAFTELIDKDLPDLYPDPSRVNSYMEIYTADRHPIVGKSPGHDPIIYLTGFSGHGFKLAPVMGKIGAELAMNGVTDYHIEPFSPARFIKEGSL</sequence>
<comment type="cofactor">
    <cofactor evidence="1">
        <name>FAD</name>
        <dbReference type="ChEBI" id="CHEBI:57692"/>
    </cofactor>
</comment>
<dbReference type="GO" id="GO:0008115">
    <property type="term" value="F:sarcosine oxidase activity"/>
    <property type="evidence" value="ECO:0007669"/>
    <property type="project" value="TreeGrafter"/>
</dbReference>
<dbReference type="InterPro" id="IPR036188">
    <property type="entry name" value="FAD/NAD-bd_sf"/>
</dbReference>
<dbReference type="Proteomes" id="UP000247150">
    <property type="component" value="Unassembled WGS sequence"/>
</dbReference>
<dbReference type="RefSeq" id="WP_110063170.1">
    <property type="nucleotide sequence ID" value="NZ_QGTW01000001.1"/>
</dbReference>
<dbReference type="EMBL" id="QGTW01000001">
    <property type="protein sequence ID" value="PWW32210.1"/>
    <property type="molecule type" value="Genomic_DNA"/>
</dbReference>